<sequence>MLLILRPAHCGNKQKQVCQRKLLKVWSVNAKEGYVSEVVQYVMWKIQTIDELEVPYSLPMWCLDKFLHVLVREHELISMDSERGYSVHINPCHQLSDFCSIGCFDIKNFDAHAFQSVTSELVKKTSKISHSFSNSSSK</sequence>
<gene>
    <name evidence="1" type="ORF">L3Y34_013388</name>
</gene>
<evidence type="ECO:0000313" key="1">
    <source>
        <dbReference type="EMBL" id="ULT84699.1"/>
    </source>
</evidence>
<protein>
    <submittedName>
        <fullName evidence="1">Uncharacterized protein</fullName>
    </submittedName>
</protein>
<dbReference type="EMBL" id="CP090896">
    <property type="protein sequence ID" value="ULT84699.1"/>
    <property type="molecule type" value="Genomic_DNA"/>
</dbReference>
<accession>A0AAE9CXU4</accession>
<organism evidence="1 2">
    <name type="scientific">Caenorhabditis briggsae</name>
    <dbReference type="NCBI Taxonomy" id="6238"/>
    <lineage>
        <taxon>Eukaryota</taxon>
        <taxon>Metazoa</taxon>
        <taxon>Ecdysozoa</taxon>
        <taxon>Nematoda</taxon>
        <taxon>Chromadorea</taxon>
        <taxon>Rhabditida</taxon>
        <taxon>Rhabditina</taxon>
        <taxon>Rhabditomorpha</taxon>
        <taxon>Rhabditoidea</taxon>
        <taxon>Rhabditidae</taxon>
        <taxon>Peloderinae</taxon>
        <taxon>Caenorhabditis</taxon>
    </lineage>
</organism>
<reference evidence="1 2" key="1">
    <citation type="submission" date="2022-05" db="EMBL/GenBank/DDBJ databases">
        <title>Chromosome-level reference genomes for two strains of Caenorhabditis briggsae: an improved platform for comparative genomics.</title>
        <authorList>
            <person name="Stevens L."/>
            <person name="Andersen E.C."/>
        </authorList>
    </citation>
    <scope>NUCLEOTIDE SEQUENCE [LARGE SCALE GENOMIC DNA]</scope>
    <source>
        <strain evidence="1">QX1410_ONT</strain>
        <tissue evidence="1">Whole-organism</tissue>
    </source>
</reference>
<dbReference type="Proteomes" id="UP000827892">
    <property type="component" value="Chromosome X"/>
</dbReference>
<dbReference type="AlphaFoldDB" id="A0AAE9CXU4"/>
<proteinExistence type="predicted"/>
<evidence type="ECO:0000313" key="2">
    <source>
        <dbReference type="Proteomes" id="UP000827892"/>
    </source>
</evidence>
<name>A0AAE9CXU4_CAEBR</name>